<protein>
    <recommendedName>
        <fullName evidence="1">Heterokaryon incompatibility domain-containing protein</fullName>
    </recommendedName>
</protein>
<evidence type="ECO:0000313" key="2">
    <source>
        <dbReference type="EMBL" id="KAJ8652892.1"/>
    </source>
</evidence>
<keyword evidence="3" id="KW-1185">Reference proteome</keyword>
<sequence>MQQPAHRMFNTSLTTCLVLLPSKKEDYDDEPYSKEESATIVDPEDYLHGDDLEGIPSLLNHPHFLLLYVPGKDEEKTKMKLVKPSTDPIHRRRIMKRVITASGDDNNQDVPLPHYALSHLWKTSKHGHQWEDIGLYVDDEYGNPVEPVSMRPEKRDTILALLRDHPDSYWWIDVLCARTDTPLDIMGDIYAQCSTCYAMIDCDDKTIPKLRHYMDRIPDQESYWKKRLKRLKMNDPQYEYTFKQYKQAVDVLDTFMERDWWKRVWTWQEMVLPREVVFLAETATEVSGTHMLDMESLSRLEKNLQTESFRLPGKPLKRTGSARLMEMKRSRDAGEAFRDERISLWTLNHLFKAFERSSRRCMDPVDYVYGVLGVLGFKIRRMDDPQQVWHCFFAELDNFLTDVKRRSMIDQRDEMFAAIGVNQDMKNFDLQAAQCMSDVYTGLLDIDMFTVMV</sequence>
<dbReference type="AlphaFoldDB" id="A0AAD7UUJ4"/>
<evidence type="ECO:0000313" key="3">
    <source>
        <dbReference type="Proteomes" id="UP001234581"/>
    </source>
</evidence>
<dbReference type="RefSeq" id="XP_058337806.1">
    <property type="nucleotide sequence ID" value="XM_058491459.1"/>
</dbReference>
<gene>
    <name evidence="2" type="ORF">O0I10_011492</name>
</gene>
<dbReference type="Proteomes" id="UP001234581">
    <property type="component" value="Unassembled WGS sequence"/>
</dbReference>
<organism evidence="2 3">
    <name type="scientific">Lichtheimia ornata</name>
    <dbReference type="NCBI Taxonomy" id="688661"/>
    <lineage>
        <taxon>Eukaryota</taxon>
        <taxon>Fungi</taxon>
        <taxon>Fungi incertae sedis</taxon>
        <taxon>Mucoromycota</taxon>
        <taxon>Mucoromycotina</taxon>
        <taxon>Mucoromycetes</taxon>
        <taxon>Mucorales</taxon>
        <taxon>Lichtheimiaceae</taxon>
        <taxon>Lichtheimia</taxon>
    </lineage>
</organism>
<dbReference type="PANTHER" id="PTHR24148">
    <property type="entry name" value="ANKYRIN REPEAT DOMAIN-CONTAINING PROTEIN 39 HOMOLOG-RELATED"/>
    <property type="match status" value="1"/>
</dbReference>
<dbReference type="PANTHER" id="PTHR24148:SF64">
    <property type="entry name" value="HETEROKARYON INCOMPATIBILITY DOMAIN-CONTAINING PROTEIN"/>
    <property type="match status" value="1"/>
</dbReference>
<dbReference type="EMBL" id="JARTCD010000091">
    <property type="protein sequence ID" value="KAJ8652892.1"/>
    <property type="molecule type" value="Genomic_DNA"/>
</dbReference>
<proteinExistence type="predicted"/>
<dbReference type="Pfam" id="PF06985">
    <property type="entry name" value="HET"/>
    <property type="match status" value="1"/>
</dbReference>
<dbReference type="InterPro" id="IPR052895">
    <property type="entry name" value="HetReg/Transcr_Mod"/>
</dbReference>
<name>A0AAD7UUJ4_9FUNG</name>
<dbReference type="GeneID" id="83218893"/>
<reference evidence="2 3" key="1">
    <citation type="submission" date="2023-03" db="EMBL/GenBank/DDBJ databases">
        <title>Genome sequence of Lichtheimia ornata CBS 291.66.</title>
        <authorList>
            <person name="Mohabir J.T."/>
            <person name="Shea T.P."/>
            <person name="Kurbessoian T."/>
            <person name="Berby B."/>
            <person name="Fontaine J."/>
            <person name="Livny J."/>
            <person name="Gnirke A."/>
            <person name="Stajich J.E."/>
            <person name="Cuomo C.A."/>
        </authorList>
    </citation>
    <scope>NUCLEOTIDE SEQUENCE [LARGE SCALE GENOMIC DNA]</scope>
    <source>
        <strain evidence="2">CBS 291.66</strain>
    </source>
</reference>
<feature type="domain" description="Heterokaryon incompatibility" evidence="1">
    <location>
        <begin position="116"/>
        <end position="269"/>
    </location>
</feature>
<dbReference type="InterPro" id="IPR010730">
    <property type="entry name" value="HET"/>
</dbReference>
<accession>A0AAD7UUJ4</accession>
<evidence type="ECO:0000259" key="1">
    <source>
        <dbReference type="Pfam" id="PF06985"/>
    </source>
</evidence>
<comment type="caution">
    <text evidence="2">The sequence shown here is derived from an EMBL/GenBank/DDBJ whole genome shotgun (WGS) entry which is preliminary data.</text>
</comment>